<keyword evidence="7" id="KW-0597">Phosphoprotein</keyword>
<dbReference type="InterPro" id="IPR036890">
    <property type="entry name" value="HATPase_C_sf"/>
</dbReference>
<dbReference type="Pfam" id="PF00672">
    <property type="entry name" value="HAMP"/>
    <property type="match status" value="1"/>
</dbReference>
<comment type="cofactor">
    <cofactor evidence="3">
        <name>Mg(2+)</name>
        <dbReference type="ChEBI" id="CHEBI:18420"/>
    </cofactor>
</comment>
<evidence type="ECO:0000256" key="3">
    <source>
        <dbReference type="ARBA" id="ARBA00001946"/>
    </source>
</evidence>
<evidence type="ECO:0000256" key="23">
    <source>
        <dbReference type="SAM" id="MobiDB-lite"/>
    </source>
</evidence>
<feature type="transmembrane region" description="Helical" evidence="24">
    <location>
        <begin position="524"/>
        <end position="545"/>
    </location>
</feature>
<keyword evidence="12" id="KW-0378">Hydrolase</keyword>
<feature type="domain" description="HAMP" evidence="26">
    <location>
        <begin position="62"/>
        <end position="114"/>
    </location>
</feature>
<evidence type="ECO:0000256" key="11">
    <source>
        <dbReference type="ARBA" id="ARBA00022777"/>
    </source>
</evidence>
<dbReference type="RefSeq" id="WP_338748351.1">
    <property type="nucleotide sequence ID" value="NZ_CP144913.1"/>
</dbReference>
<evidence type="ECO:0000256" key="21">
    <source>
        <dbReference type="ARBA" id="ARBA00040454"/>
    </source>
</evidence>
<dbReference type="EMBL" id="CP144913">
    <property type="protein sequence ID" value="WXB75617.1"/>
    <property type="molecule type" value="Genomic_DNA"/>
</dbReference>
<keyword evidence="16 24" id="KW-1133">Transmembrane helix</keyword>
<comment type="catalytic activity">
    <reaction evidence="1">
        <text>ATP + protein L-histidine = ADP + protein N-phospho-L-histidine.</text>
        <dbReference type="EC" id="2.7.13.3"/>
    </reaction>
</comment>
<feature type="transmembrane region" description="Helical" evidence="24">
    <location>
        <begin position="651"/>
        <end position="671"/>
    </location>
</feature>
<evidence type="ECO:0000256" key="8">
    <source>
        <dbReference type="ARBA" id="ARBA00022679"/>
    </source>
</evidence>
<feature type="domain" description="Histidine kinase" evidence="25">
    <location>
        <begin position="122"/>
        <end position="330"/>
    </location>
</feature>
<evidence type="ECO:0000313" key="27">
    <source>
        <dbReference type="EMBL" id="WXB75617.1"/>
    </source>
</evidence>
<evidence type="ECO:0000259" key="26">
    <source>
        <dbReference type="PROSITE" id="PS50885"/>
    </source>
</evidence>
<dbReference type="SUPFAM" id="SSF47384">
    <property type="entry name" value="Homodimeric domain of signal transducing histidine kinase"/>
    <property type="match status" value="1"/>
</dbReference>
<evidence type="ECO:0000256" key="12">
    <source>
        <dbReference type="ARBA" id="ARBA00022801"/>
    </source>
</evidence>
<dbReference type="PROSITE" id="PS50885">
    <property type="entry name" value="HAMP"/>
    <property type="match status" value="1"/>
</dbReference>
<evidence type="ECO:0000256" key="5">
    <source>
        <dbReference type="ARBA" id="ARBA00012438"/>
    </source>
</evidence>
<evidence type="ECO:0000256" key="24">
    <source>
        <dbReference type="SAM" id="Phobius"/>
    </source>
</evidence>
<feature type="transmembrane region" description="Helical" evidence="24">
    <location>
        <begin position="42"/>
        <end position="61"/>
    </location>
</feature>
<evidence type="ECO:0000256" key="15">
    <source>
        <dbReference type="ARBA" id="ARBA00022912"/>
    </source>
</evidence>
<feature type="transmembrane region" description="Helical" evidence="24">
    <location>
        <begin position="683"/>
        <end position="704"/>
    </location>
</feature>
<keyword evidence="17" id="KW-0902">Two-component regulatory system</keyword>
<dbReference type="PANTHER" id="PTHR44936">
    <property type="entry name" value="SENSOR PROTEIN CREC"/>
    <property type="match status" value="1"/>
</dbReference>
<feature type="transmembrane region" description="Helical" evidence="24">
    <location>
        <begin position="724"/>
        <end position="742"/>
    </location>
</feature>
<feature type="transmembrane region" description="Helical" evidence="24">
    <location>
        <begin position="443"/>
        <end position="460"/>
    </location>
</feature>
<dbReference type="EC" id="2.7.13.3" evidence="5"/>
<dbReference type="InterPro" id="IPR025291">
    <property type="entry name" value="DUF4153"/>
</dbReference>
<organism evidence="27 28">
    <name type="scientific">Janibacter alittae</name>
    <dbReference type="NCBI Taxonomy" id="3115209"/>
    <lineage>
        <taxon>Bacteria</taxon>
        <taxon>Bacillati</taxon>
        <taxon>Actinomycetota</taxon>
        <taxon>Actinomycetes</taxon>
        <taxon>Micrococcales</taxon>
        <taxon>Intrasporangiaceae</taxon>
        <taxon>Janibacter</taxon>
    </lineage>
</organism>
<dbReference type="InterPro" id="IPR036097">
    <property type="entry name" value="HisK_dim/P_sf"/>
</dbReference>
<evidence type="ECO:0000256" key="10">
    <source>
        <dbReference type="ARBA" id="ARBA00022741"/>
    </source>
</evidence>
<evidence type="ECO:0000256" key="4">
    <source>
        <dbReference type="ARBA" id="ARBA00004651"/>
    </source>
</evidence>
<keyword evidence="20" id="KW-0464">Manganese</keyword>
<dbReference type="Pfam" id="PF13687">
    <property type="entry name" value="DUF4153"/>
    <property type="match status" value="1"/>
</dbReference>
<keyword evidence="19" id="KW-0843">Virulence</keyword>
<dbReference type="PANTHER" id="PTHR44936:SF9">
    <property type="entry name" value="SENSOR PROTEIN CREC"/>
    <property type="match status" value="1"/>
</dbReference>
<dbReference type="InterPro" id="IPR003661">
    <property type="entry name" value="HisK_dim/P_dom"/>
</dbReference>
<evidence type="ECO:0000256" key="18">
    <source>
        <dbReference type="ARBA" id="ARBA00023016"/>
    </source>
</evidence>
<keyword evidence="24" id="KW-0472">Membrane</keyword>
<sequence>MSRTEPLVGLSSIRTRLAVLVGVSVLVAAVVGAVGTDAGVPLGLALPATIALALVITRWLATGMTTPLRQMTEAADRMARGDYGARITTSGRDEVGALARAFATMARDLEEGEERRRQLVATVAHELRTPLSAQRALLENLVDGVTAPSDATLGSALAQSERLSSLVADLLDLSRPDGGVPLNPSRVLVADLLTSALDEASLQGREVTLVTDVEPPDLTITGDRARLAQVTANLLDNAVRHSPTGGTVTVTARRCDDQWSLTVTDEGPGLSPERAERLFHRFGQGADEGGGTGLGLAIVAWVADLHGGGVQALAPGDAGARMRMTLPIAPPAPGDSGSWPLASAREVVPSSPTTRSAPEEQMTPSTAPTTTTTTAAPPSTGLARWWPERITTPRPDLLLAALGVGIVAAILLPDHAIGLGMLVVLSCGGLAIWLASPRRSARWSWFAAALSLPLAATTVLRDNPGFTFLAVAVAGVLAATSCTDARTVPGIVAAVAAWPFSALRGLPLLDRTIKALARRGKTWSVLRTAAVSLVLLLVFGGLLASADAVLGSWASALVPQPSEMIVFRAFTLVFFTGITLSGLYLAINPPRVHQVRGGTARIPMWEWAVPLGVVIAVFVAFIAAQAAAMFGGHEYVLRTTGLTYAESAREGFGQLTVATALVLLLIAGVRAWGRADTVRDRRVMTATSAALCVLTLVVVASALRRMALYQDAFGYTVLRVSVDLFEIWLGAVVLSVLVSLLAPSRRWLGRTVLVSAAIVTIVWSVGNTSAWVAEHNIERWEATGSLDEWYLASLPDDAVPAIARSALPDETKACILQVGATATDVDDGLPGWNLARERAADIRAGYTASDSCTLRGR</sequence>
<dbReference type="Proteomes" id="UP001382727">
    <property type="component" value="Chromosome"/>
</dbReference>
<evidence type="ECO:0000313" key="28">
    <source>
        <dbReference type="Proteomes" id="UP001382727"/>
    </source>
</evidence>
<evidence type="ECO:0000256" key="7">
    <source>
        <dbReference type="ARBA" id="ARBA00022553"/>
    </source>
</evidence>
<keyword evidence="6" id="KW-1003">Cell membrane</keyword>
<evidence type="ECO:0000256" key="17">
    <source>
        <dbReference type="ARBA" id="ARBA00023012"/>
    </source>
</evidence>
<feature type="transmembrane region" description="Helical" evidence="24">
    <location>
        <begin position="419"/>
        <end position="436"/>
    </location>
</feature>
<dbReference type="SMART" id="SM00388">
    <property type="entry name" value="HisKA"/>
    <property type="match status" value="1"/>
</dbReference>
<dbReference type="SUPFAM" id="SSF55874">
    <property type="entry name" value="ATPase domain of HSP90 chaperone/DNA topoisomerase II/histidine kinase"/>
    <property type="match status" value="1"/>
</dbReference>
<protein>
    <recommendedName>
        <fullName evidence="21">Signal transduction histidine-protein kinase/phosphatase MprB</fullName>
        <ecNumber evidence="5">2.7.13.3</ecNumber>
    </recommendedName>
    <alternativeName>
        <fullName evidence="22">Mycobacterial persistence regulator B</fullName>
    </alternativeName>
</protein>
<proteinExistence type="predicted"/>
<keyword evidence="18" id="KW-0346">Stress response</keyword>
<evidence type="ECO:0000256" key="1">
    <source>
        <dbReference type="ARBA" id="ARBA00000085"/>
    </source>
</evidence>
<keyword evidence="15" id="KW-0904">Protein phosphatase</keyword>
<keyword evidence="28" id="KW-1185">Reference proteome</keyword>
<dbReference type="Gene3D" id="3.30.565.10">
    <property type="entry name" value="Histidine kinase-like ATPase, C-terminal domain"/>
    <property type="match status" value="1"/>
</dbReference>
<dbReference type="CDD" id="cd06225">
    <property type="entry name" value="HAMP"/>
    <property type="match status" value="1"/>
</dbReference>
<name>A0ABZ2MEY3_9MICO</name>
<feature type="transmembrane region" description="Helical" evidence="24">
    <location>
        <begin position="747"/>
        <end position="766"/>
    </location>
</feature>
<feature type="transmembrane region" description="Helical" evidence="24">
    <location>
        <begin position="397"/>
        <end position="413"/>
    </location>
</feature>
<gene>
    <name evidence="27" type="ORF">V1351_11735</name>
</gene>
<evidence type="ECO:0000259" key="25">
    <source>
        <dbReference type="PROSITE" id="PS50109"/>
    </source>
</evidence>
<feature type="transmembrane region" description="Helical" evidence="24">
    <location>
        <begin position="565"/>
        <end position="587"/>
    </location>
</feature>
<evidence type="ECO:0000256" key="2">
    <source>
        <dbReference type="ARBA" id="ARBA00001936"/>
    </source>
</evidence>
<dbReference type="PRINTS" id="PR00344">
    <property type="entry name" value="BCTRLSENSOR"/>
</dbReference>
<dbReference type="SUPFAM" id="SSF158472">
    <property type="entry name" value="HAMP domain-like"/>
    <property type="match status" value="1"/>
</dbReference>
<comment type="subcellular location">
    <subcellularLocation>
        <location evidence="4">Cell membrane</location>
        <topology evidence="4">Multi-pass membrane protein</topology>
    </subcellularLocation>
</comment>
<dbReference type="InterPro" id="IPR004358">
    <property type="entry name" value="Sig_transdc_His_kin-like_C"/>
</dbReference>
<evidence type="ECO:0000256" key="9">
    <source>
        <dbReference type="ARBA" id="ARBA00022692"/>
    </source>
</evidence>
<keyword evidence="10" id="KW-0547">Nucleotide-binding</keyword>
<dbReference type="SMART" id="SM00387">
    <property type="entry name" value="HATPase_c"/>
    <property type="match status" value="1"/>
</dbReference>
<evidence type="ECO:0000256" key="14">
    <source>
        <dbReference type="ARBA" id="ARBA00022842"/>
    </source>
</evidence>
<feature type="transmembrane region" description="Helical" evidence="24">
    <location>
        <begin position="607"/>
        <end position="631"/>
    </location>
</feature>
<dbReference type="Pfam" id="PF02518">
    <property type="entry name" value="HATPase_c"/>
    <property type="match status" value="1"/>
</dbReference>
<dbReference type="Pfam" id="PF00512">
    <property type="entry name" value="HisKA"/>
    <property type="match status" value="1"/>
</dbReference>
<dbReference type="InterPro" id="IPR050980">
    <property type="entry name" value="2C_sensor_his_kinase"/>
</dbReference>
<dbReference type="InterPro" id="IPR003660">
    <property type="entry name" value="HAMP_dom"/>
</dbReference>
<comment type="cofactor">
    <cofactor evidence="2">
        <name>Mn(2+)</name>
        <dbReference type="ChEBI" id="CHEBI:29035"/>
    </cofactor>
</comment>
<accession>A0ABZ2MEY3</accession>
<evidence type="ECO:0000256" key="16">
    <source>
        <dbReference type="ARBA" id="ARBA00022989"/>
    </source>
</evidence>
<reference evidence="27 28" key="1">
    <citation type="submission" date="2024-02" db="EMBL/GenBank/DDBJ databases">
        <title>Janibacter sp. nov., isolated from gut of marine sandworm.</title>
        <authorList>
            <person name="Kim B."/>
            <person name="Jun M.O."/>
            <person name="Shin N.-R."/>
        </authorList>
    </citation>
    <scope>NUCLEOTIDE SEQUENCE [LARGE SCALE GENOMIC DNA]</scope>
    <source>
        <strain evidence="27 28">A1S7</strain>
    </source>
</reference>
<evidence type="ECO:0000256" key="22">
    <source>
        <dbReference type="ARBA" id="ARBA00041776"/>
    </source>
</evidence>
<feature type="compositionally biased region" description="Low complexity" evidence="23">
    <location>
        <begin position="363"/>
        <end position="380"/>
    </location>
</feature>
<dbReference type="SMART" id="SM00304">
    <property type="entry name" value="HAMP"/>
    <property type="match status" value="1"/>
</dbReference>
<evidence type="ECO:0000256" key="20">
    <source>
        <dbReference type="ARBA" id="ARBA00023211"/>
    </source>
</evidence>
<dbReference type="InterPro" id="IPR003594">
    <property type="entry name" value="HATPase_dom"/>
</dbReference>
<feature type="region of interest" description="Disordered" evidence="23">
    <location>
        <begin position="331"/>
        <end position="381"/>
    </location>
</feature>
<dbReference type="Gene3D" id="6.10.340.10">
    <property type="match status" value="1"/>
</dbReference>
<evidence type="ECO:0000256" key="13">
    <source>
        <dbReference type="ARBA" id="ARBA00022840"/>
    </source>
</evidence>
<keyword evidence="11" id="KW-0418">Kinase</keyword>
<dbReference type="PROSITE" id="PS50109">
    <property type="entry name" value="HIS_KIN"/>
    <property type="match status" value="1"/>
</dbReference>
<dbReference type="CDD" id="cd00082">
    <property type="entry name" value="HisKA"/>
    <property type="match status" value="1"/>
</dbReference>
<evidence type="ECO:0000256" key="6">
    <source>
        <dbReference type="ARBA" id="ARBA00022475"/>
    </source>
</evidence>
<evidence type="ECO:0000256" key="19">
    <source>
        <dbReference type="ARBA" id="ARBA00023026"/>
    </source>
</evidence>
<feature type="transmembrane region" description="Helical" evidence="24">
    <location>
        <begin position="466"/>
        <end position="483"/>
    </location>
</feature>
<keyword evidence="8" id="KW-0808">Transferase</keyword>
<keyword evidence="14" id="KW-0460">Magnesium</keyword>
<dbReference type="CDD" id="cd00075">
    <property type="entry name" value="HATPase"/>
    <property type="match status" value="1"/>
</dbReference>
<keyword evidence="9 24" id="KW-0812">Transmembrane</keyword>
<keyword evidence="13" id="KW-0067">ATP-binding</keyword>
<dbReference type="Gene3D" id="1.10.287.130">
    <property type="match status" value="1"/>
</dbReference>
<dbReference type="InterPro" id="IPR005467">
    <property type="entry name" value="His_kinase_dom"/>
</dbReference>